<evidence type="ECO:0000313" key="3">
    <source>
        <dbReference type="Proteomes" id="UP000800200"/>
    </source>
</evidence>
<dbReference type="AlphaFoldDB" id="A0A6A6EJQ5"/>
<evidence type="ECO:0000256" key="1">
    <source>
        <dbReference type="SAM" id="MobiDB-lite"/>
    </source>
</evidence>
<feature type="compositionally biased region" description="Basic and acidic residues" evidence="1">
    <location>
        <begin position="435"/>
        <end position="449"/>
    </location>
</feature>
<keyword evidence="3" id="KW-1185">Reference proteome</keyword>
<accession>A0A6A6EJQ5</accession>
<organism evidence="2 3">
    <name type="scientific">Zopfia rhizophila CBS 207.26</name>
    <dbReference type="NCBI Taxonomy" id="1314779"/>
    <lineage>
        <taxon>Eukaryota</taxon>
        <taxon>Fungi</taxon>
        <taxon>Dikarya</taxon>
        <taxon>Ascomycota</taxon>
        <taxon>Pezizomycotina</taxon>
        <taxon>Dothideomycetes</taxon>
        <taxon>Dothideomycetes incertae sedis</taxon>
        <taxon>Zopfiaceae</taxon>
        <taxon>Zopfia</taxon>
    </lineage>
</organism>
<proteinExistence type="predicted"/>
<evidence type="ECO:0000313" key="2">
    <source>
        <dbReference type="EMBL" id="KAF2191172.1"/>
    </source>
</evidence>
<feature type="region of interest" description="Disordered" evidence="1">
    <location>
        <begin position="21"/>
        <end position="45"/>
    </location>
</feature>
<gene>
    <name evidence="2" type="ORF">K469DRAFT_655844</name>
</gene>
<name>A0A6A6EJQ5_9PEZI</name>
<protein>
    <submittedName>
        <fullName evidence="2">Uncharacterized protein</fullName>
    </submittedName>
</protein>
<dbReference type="OrthoDB" id="3790861at2759"/>
<dbReference type="EMBL" id="ML994617">
    <property type="protein sequence ID" value="KAF2191172.1"/>
    <property type="molecule type" value="Genomic_DNA"/>
</dbReference>
<feature type="region of interest" description="Disordered" evidence="1">
    <location>
        <begin position="424"/>
        <end position="455"/>
    </location>
</feature>
<sequence>MNWKEENRKTARLLDFMPSIHSRSKSAERGVDVTLPGPETEAGEQHIDVGYSSDSEITTAQLVPMRVATPKKKYKAHKKKYGKHLEPMSPITEADLTESDAVEEDAIEEDAVLDAEIGNNEMESLFEYGTERAYFGGGVLRPSITEPLFKPLLKEDDELFDSQGDEYGEEKGGEEDAIEALGQDVAKFKMSLHTHTPDTVQLESSLQNLERTLLNNQKKMMKVSAQTVWLKHQHLKMKRRFNELQERSFINDSHYINYVNDINNTKDTCDIDKVDDEYEESEDFEDSLEFDEPVFDTCKVVQFQNIAPGSVKLVDIGPLKSDKIVQMSKISPGQVKTVTLPKREKLHINTLSQNVAVPTVGLDEEGGNTNHPIDIQPDLVDTSSDVRSSRSDKTVKKQPGFHRQKSRVLVQDWLDHNPIIMRPISEQIDPQVLTDQDKDRPPMPPRKDSTPSSNPKHHCILHGHIFQPINLKAVPDRALINNLEVHPYLMNREGVKEHVSVPVACDKCFNTVGDKFWECEIPVCRLAICYACAEQMESEWQDRAVMSWVRE</sequence>
<reference evidence="2" key="1">
    <citation type="journal article" date="2020" name="Stud. Mycol.">
        <title>101 Dothideomycetes genomes: a test case for predicting lifestyles and emergence of pathogens.</title>
        <authorList>
            <person name="Haridas S."/>
            <person name="Albert R."/>
            <person name="Binder M."/>
            <person name="Bloem J."/>
            <person name="Labutti K."/>
            <person name="Salamov A."/>
            <person name="Andreopoulos B."/>
            <person name="Baker S."/>
            <person name="Barry K."/>
            <person name="Bills G."/>
            <person name="Bluhm B."/>
            <person name="Cannon C."/>
            <person name="Castanera R."/>
            <person name="Culley D."/>
            <person name="Daum C."/>
            <person name="Ezra D."/>
            <person name="Gonzalez J."/>
            <person name="Henrissat B."/>
            <person name="Kuo A."/>
            <person name="Liang C."/>
            <person name="Lipzen A."/>
            <person name="Lutzoni F."/>
            <person name="Magnuson J."/>
            <person name="Mondo S."/>
            <person name="Nolan M."/>
            <person name="Ohm R."/>
            <person name="Pangilinan J."/>
            <person name="Park H.-J."/>
            <person name="Ramirez L."/>
            <person name="Alfaro M."/>
            <person name="Sun H."/>
            <person name="Tritt A."/>
            <person name="Yoshinaga Y."/>
            <person name="Zwiers L.-H."/>
            <person name="Turgeon B."/>
            <person name="Goodwin S."/>
            <person name="Spatafora J."/>
            <person name="Crous P."/>
            <person name="Grigoriev I."/>
        </authorList>
    </citation>
    <scope>NUCLEOTIDE SEQUENCE</scope>
    <source>
        <strain evidence="2">CBS 207.26</strain>
    </source>
</reference>
<feature type="region of interest" description="Disordered" evidence="1">
    <location>
        <begin position="364"/>
        <end position="402"/>
    </location>
</feature>
<dbReference type="Proteomes" id="UP000800200">
    <property type="component" value="Unassembled WGS sequence"/>
</dbReference>